<keyword evidence="2" id="KW-0805">Transcription regulation</keyword>
<dbReference type="InterPro" id="IPR052406">
    <property type="entry name" value="Chromatin_Remodeling_Comp"/>
</dbReference>
<keyword evidence="3" id="KW-0804">Transcription</keyword>
<dbReference type="PANTHER" id="PTHR22970">
    <property type="entry name" value="AT-RICH INTERACTIVE DOMAIN-CONTAINING PROTEIN 2"/>
    <property type="match status" value="1"/>
</dbReference>
<feature type="domain" description="RFX-type winged-helix" evidence="7">
    <location>
        <begin position="626"/>
        <end position="706"/>
    </location>
</feature>
<dbReference type="InterPro" id="IPR003150">
    <property type="entry name" value="DNA-bd_RFX"/>
</dbReference>
<sequence length="961" mass="108337">MVLKQRDPSVERTEEYEEFIKDLEQYHAKRGTVFDPQPKVGPRHVDLLKLYKKVLEEGGYDRVSDTKNNKLAWRKIAQDFMPHNVNIVQMAFLLKTAYYKNLAAYEISTYWKETPPPKEILEDISARGGDLRTRTLENYTPRVPREQENLANGEKSDGSDDETKTPKVDKMEIDDPGSQSGRATRGLRQAPPQRVLFGQQADLSQGRTTRTALHQTNSPTPGVNGSYGSSGAAMTISNYEPRTVMPATVKPAWTPASQPQHFRDLARRMLAQRRSSRPQGHIRGTPMLPGTGFTGANIYLRALFALQSGEPAEIRYALHHLVKISHERGDKYLFEQFVGLAEALLEQILKVSSLCYDINWRISYEDEPPTENDVLNALNGTPNIMQKLAALQPLPIVDGLQPEDFAMTLSNVNEAGLVLRNMVMLEQNAAYIVRRPLLRDLLVIILNLPERPALTELRHYALDIAEQITKYFALQSNDPLYTSLLAQLKSDDRGAIITALRALSRIAMNFETIPNRLADVPVNILQRVFEWLLVDDEELRSSCLDFLYQYTAITENVEYMLKNLDMEGLVGQLVRLLMYGAQVQKEKEERRTVSSTTPDTASTPPKLSPKIIETLIATIPDERELSSAWLRTCFEEDPQGEITQLALWSAYNEAFAQAKLTRPLMQAKDFITNVSSTFTNAQAQVVYPDQDRTKPKYTIRGVRPRSVPVDLRGRPYLKCLWRTPAPTTNGFTPGQTKPRDSECDFSVLKADEMWEHVMNVHFNMHKDKETGRFVLANSNGKQETNGDVIMGEADSPAPVVAKVWSCHWGGCKKMRDSSDLNAVVKHVITHLPDTSLQAPIHKVHNVSPERVEIPSSKVPYQWIVTATDERGDAAGLPLAAILVLRNLARQMGKVDEAEKVGGGRQHKWVEKCFGPVRERIAWVGAWNRSLRDLMPPLEFLVEKGLGLPTLPPLNNADMDLH</sequence>
<proteinExistence type="predicted"/>
<keyword evidence="9" id="KW-1185">Reference proteome</keyword>
<dbReference type="InterPro" id="IPR001606">
    <property type="entry name" value="ARID_dom"/>
</dbReference>
<name>A0A0D1YU42_9PEZI</name>
<keyword evidence="1" id="KW-0156">Chromatin regulator</keyword>
<dbReference type="Gene3D" id="1.10.150.60">
    <property type="entry name" value="ARID DNA-binding domain"/>
    <property type="match status" value="1"/>
</dbReference>
<dbReference type="Gene3D" id="1.25.10.10">
    <property type="entry name" value="Leucine-rich Repeat Variant"/>
    <property type="match status" value="1"/>
</dbReference>
<dbReference type="STRING" id="253628.A0A0D1YU42"/>
<feature type="compositionally biased region" description="Low complexity" evidence="5">
    <location>
        <begin position="593"/>
        <end position="605"/>
    </location>
</feature>
<evidence type="ECO:0000259" key="6">
    <source>
        <dbReference type="PROSITE" id="PS51011"/>
    </source>
</evidence>
<evidence type="ECO:0000256" key="4">
    <source>
        <dbReference type="ARBA" id="ARBA00023242"/>
    </source>
</evidence>
<dbReference type="Pfam" id="PF01388">
    <property type="entry name" value="ARID"/>
    <property type="match status" value="1"/>
</dbReference>
<evidence type="ECO:0000256" key="3">
    <source>
        <dbReference type="ARBA" id="ARBA00023163"/>
    </source>
</evidence>
<feature type="domain" description="ARID" evidence="6">
    <location>
        <begin position="13"/>
        <end position="110"/>
    </location>
</feature>
<dbReference type="OrthoDB" id="338531at2759"/>
<dbReference type="GO" id="GO:0003677">
    <property type="term" value="F:DNA binding"/>
    <property type="evidence" value="ECO:0007669"/>
    <property type="project" value="InterPro"/>
</dbReference>
<evidence type="ECO:0000313" key="8">
    <source>
        <dbReference type="EMBL" id="KIW04192.1"/>
    </source>
</evidence>
<dbReference type="HOGENOM" id="CLU_008152_1_0_1"/>
<dbReference type="GeneID" id="27312474"/>
<dbReference type="GO" id="GO:0006355">
    <property type="term" value="P:regulation of DNA-templated transcription"/>
    <property type="evidence" value="ECO:0007669"/>
    <property type="project" value="InterPro"/>
</dbReference>
<dbReference type="SUPFAM" id="SSF46774">
    <property type="entry name" value="ARID-like"/>
    <property type="match status" value="1"/>
</dbReference>
<evidence type="ECO:0000256" key="1">
    <source>
        <dbReference type="ARBA" id="ARBA00022853"/>
    </source>
</evidence>
<evidence type="ECO:0000256" key="2">
    <source>
        <dbReference type="ARBA" id="ARBA00023015"/>
    </source>
</evidence>
<dbReference type="GO" id="GO:0006325">
    <property type="term" value="P:chromatin organization"/>
    <property type="evidence" value="ECO:0007669"/>
    <property type="project" value="UniProtKB-KW"/>
</dbReference>
<gene>
    <name evidence="8" type="ORF">PV09_04501</name>
</gene>
<dbReference type="PANTHER" id="PTHR22970:SF14">
    <property type="entry name" value="AT-RICH INTERACTIVE DOMAIN-CONTAINING PROTEIN 2"/>
    <property type="match status" value="1"/>
</dbReference>
<keyword evidence="4" id="KW-0539">Nucleus</keyword>
<dbReference type="Proteomes" id="UP000053259">
    <property type="component" value="Unassembled WGS sequence"/>
</dbReference>
<evidence type="ECO:0000313" key="9">
    <source>
        <dbReference type="Proteomes" id="UP000053259"/>
    </source>
</evidence>
<dbReference type="GO" id="GO:0016586">
    <property type="term" value="C:RSC-type complex"/>
    <property type="evidence" value="ECO:0007669"/>
    <property type="project" value="TreeGrafter"/>
</dbReference>
<dbReference type="RefSeq" id="XP_016214061.1">
    <property type="nucleotide sequence ID" value="XM_016357859.1"/>
</dbReference>
<dbReference type="SUPFAM" id="SSF48371">
    <property type="entry name" value="ARM repeat"/>
    <property type="match status" value="1"/>
</dbReference>
<dbReference type="PROSITE" id="PS51526">
    <property type="entry name" value="RFX_DBD"/>
    <property type="match status" value="1"/>
</dbReference>
<dbReference type="AlphaFoldDB" id="A0A0D1YU42"/>
<dbReference type="InterPro" id="IPR036431">
    <property type="entry name" value="ARID_dom_sf"/>
</dbReference>
<dbReference type="PROSITE" id="PS51011">
    <property type="entry name" value="ARID"/>
    <property type="match status" value="1"/>
</dbReference>
<evidence type="ECO:0008006" key="10">
    <source>
        <dbReference type="Google" id="ProtNLM"/>
    </source>
</evidence>
<feature type="compositionally biased region" description="Basic and acidic residues" evidence="5">
    <location>
        <begin position="143"/>
        <end position="173"/>
    </location>
</feature>
<feature type="region of interest" description="Disordered" evidence="5">
    <location>
        <begin position="132"/>
        <end position="229"/>
    </location>
</feature>
<dbReference type="InterPro" id="IPR011989">
    <property type="entry name" value="ARM-like"/>
</dbReference>
<evidence type="ECO:0000256" key="5">
    <source>
        <dbReference type="SAM" id="MobiDB-lite"/>
    </source>
</evidence>
<dbReference type="CDD" id="cd16100">
    <property type="entry name" value="ARID"/>
    <property type="match status" value="1"/>
</dbReference>
<accession>A0A0D1YU42</accession>
<dbReference type="EMBL" id="KN847541">
    <property type="protein sequence ID" value="KIW04192.1"/>
    <property type="molecule type" value="Genomic_DNA"/>
</dbReference>
<dbReference type="SMART" id="SM00501">
    <property type="entry name" value="BRIGHT"/>
    <property type="match status" value="1"/>
</dbReference>
<dbReference type="VEuPathDB" id="FungiDB:PV09_04501"/>
<dbReference type="SMART" id="SM01014">
    <property type="entry name" value="ARID"/>
    <property type="match status" value="1"/>
</dbReference>
<feature type="compositionally biased region" description="Polar residues" evidence="5">
    <location>
        <begin position="201"/>
        <end position="229"/>
    </location>
</feature>
<dbReference type="InParanoid" id="A0A0D1YU42"/>
<protein>
    <recommendedName>
        <fullName evidence="10">ARID domain-containing protein</fullName>
    </recommendedName>
</protein>
<evidence type="ECO:0000259" key="7">
    <source>
        <dbReference type="PROSITE" id="PS51526"/>
    </source>
</evidence>
<reference evidence="8 9" key="1">
    <citation type="submission" date="2015-01" db="EMBL/GenBank/DDBJ databases">
        <title>The Genome Sequence of Ochroconis gallopava CBS43764.</title>
        <authorList>
            <consortium name="The Broad Institute Genomics Platform"/>
            <person name="Cuomo C."/>
            <person name="de Hoog S."/>
            <person name="Gorbushina A."/>
            <person name="Stielow B."/>
            <person name="Teixiera M."/>
            <person name="Abouelleil A."/>
            <person name="Chapman S.B."/>
            <person name="Priest M."/>
            <person name="Young S.K."/>
            <person name="Wortman J."/>
            <person name="Nusbaum C."/>
            <person name="Birren B."/>
        </authorList>
    </citation>
    <scope>NUCLEOTIDE SEQUENCE [LARGE SCALE GENOMIC DNA]</scope>
    <source>
        <strain evidence="8 9">CBS 43764</strain>
    </source>
</reference>
<organism evidence="8 9">
    <name type="scientific">Verruconis gallopava</name>
    <dbReference type="NCBI Taxonomy" id="253628"/>
    <lineage>
        <taxon>Eukaryota</taxon>
        <taxon>Fungi</taxon>
        <taxon>Dikarya</taxon>
        <taxon>Ascomycota</taxon>
        <taxon>Pezizomycotina</taxon>
        <taxon>Dothideomycetes</taxon>
        <taxon>Pleosporomycetidae</taxon>
        <taxon>Venturiales</taxon>
        <taxon>Sympoventuriaceae</taxon>
        <taxon>Verruconis</taxon>
    </lineage>
</organism>
<feature type="region of interest" description="Disordered" evidence="5">
    <location>
        <begin position="587"/>
        <end position="606"/>
    </location>
</feature>
<dbReference type="FunFam" id="1.10.150.60:FF:000021">
    <property type="entry name" value="Chromatin structure-remodeling complex subunit rsc9"/>
    <property type="match status" value="1"/>
</dbReference>
<dbReference type="InterPro" id="IPR016024">
    <property type="entry name" value="ARM-type_fold"/>
</dbReference>